<evidence type="ECO:0000256" key="1">
    <source>
        <dbReference type="ARBA" id="ARBA00004162"/>
    </source>
</evidence>
<comment type="caution">
    <text evidence="14">The sequence shown here is derived from an EMBL/GenBank/DDBJ whole genome shotgun (WGS) entry which is preliminary data.</text>
</comment>
<dbReference type="AlphaFoldDB" id="A0A1S9PB26"/>
<dbReference type="Proteomes" id="UP000189739">
    <property type="component" value="Unassembled WGS sequence"/>
</dbReference>
<dbReference type="EMBL" id="MBTF01000034">
    <property type="protein sequence ID" value="OOQ58183.1"/>
    <property type="molecule type" value="Genomic_DNA"/>
</dbReference>
<keyword evidence="15" id="KW-1185">Reference proteome</keyword>
<dbReference type="RefSeq" id="WP_078349915.1">
    <property type="nucleotide sequence ID" value="NZ_MBTF01000034.1"/>
</dbReference>
<comment type="similarity">
    <text evidence="10">Belongs to the acyltransferase CrtO family.</text>
</comment>
<evidence type="ECO:0000256" key="2">
    <source>
        <dbReference type="ARBA" id="ARBA00022475"/>
    </source>
</evidence>
<dbReference type="UniPathway" id="UPA00029">
    <property type="reaction ID" value="UER00560"/>
</dbReference>
<dbReference type="InterPro" id="IPR044021">
    <property type="entry name" value="CrtO"/>
</dbReference>
<evidence type="ECO:0000256" key="7">
    <source>
        <dbReference type="ARBA" id="ARBA00023136"/>
    </source>
</evidence>
<evidence type="ECO:0000313" key="15">
    <source>
        <dbReference type="Proteomes" id="UP000189739"/>
    </source>
</evidence>
<sequence length="169" mass="19540">MNQAVNFFWTILCFIPVIGFWFAEGLTTWFYIFCSISIISLLIPARLLQLSNSPKFYEKLGVRVIRKFVQNGDLVKRISKNTRQQLRVIKGRESAIGYSSTIVMYERYHFLCFVFFLLTTAFALFIGKIPIAIIILVANVIYNICPILLQQYNRARLTRLSKVKAALKA</sequence>
<keyword evidence="3" id="KW-0808">Transferase</keyword>
<name>A0A1S9PB26_9SPHI</name>
<feature type="transmembrane region" description="Helical" evidence="13">
    <location>
        <begin position="29"/>
        <end position="48"/>
    </location>
</feature>
<dbReference type="STRING" id="1792845.BC343_11080"/>
<keyword evidence="6 13" id="KW-1133">Transmembrane helix</keyword>
<evidence type="ECO:0000313" key="14">
    <source>
        <dbReference type="EMBL" id="OOQ58183.1"/>
    </source>
</evidence>
<keyword evidence="5" id="KW-0732">Signal</keyword>
<gene>
    <name evidence="14" type="ORF">BC343_11080</name>
</gene>
<evidence type="ECO:0000256" key="5">
    <source>
        <dbReference type="ARBA" id="ARBA00022729"/>
    </source>
</evidence>
<comment type="pathway">
    <text evidence="9">Carotenoid biosynthesis; staphyloxanthin biosynthesis; staphyloxanthin from farnesyl diphosphate: step 5/5.</text>
</comment>
<evidence type="ECO:0000256" key="6">
    <source>
        <dbReference type="ARBA" id="ARBA00022989"/>
    </source>
</evidence>
<evidence type="ECO:0000256" key="10">
    <source>
        <dbReference type="ARBA" id="ARBA00023603"/>
    </source>
</evidence>
<evidence type="ECO:0000256" key="3">
    <source>
        <dbReference type="ARBA" id="ARBA00022679"/>
    </source>
</evidence>
<dbReference type="OrthoDB" id="883215at2"/>
<evidence type="ECO:0000256" key="11">
    <source>
        <dbReference type="ARBA" id="ARBA00023667"/>
    </source>
</evidence>
<protein>
    <recommendedName>
        <fullName evidence="11">Glycosyl-4,4'-diaponeurosporenoate acyltransferase</fullName>
    </recommendedName>
</protein>
<organism evidence="14 15">
    <name type="scientific">Mucilaginibacter pedocola</name>
    <dbReference type="NCBI Taxonomy" id="1792845"/>
    <lineage>
        <taxon>Bacteria</taxon>
        <taxon>Pseudomonadati</taxon>
        <taxon>Bacteroidota</taxon>
        <taxon>Sphingobacteriia</taxon>
        <taxon>Sphingobacteriales</taxon>
        <taxon>Sphingobacteriaceae</taxon>
        <taxon>Mucilaginibacter</taxon>
    </lineage>
</organism>
<keyword evidence="8" id="KW-0012">Acyltransferase</keyword>
<comment type="function">
    <text evidence="12">Catalyzes the acylation of glycosyl-4,4'-diaponeurosporenoate, i.e. the esterification of glucose at the C6'' position with the carboxyl group of the C(15) fatty acid 12-methyltetradecanoic acid, to yield staphyloxanthin. This is the last step in the biosynthesis of this orange pigment, present in most staphylococci strains.</text>
</comment>
<keyword evidence="7 13" id="KW-0472">Membrane</keyword>
<proteinExistence type="inferred from homology"/>
<evidence type="ECO:0000256" key="9">
    <source>
        <dbReference type="ARBA" id="ARBA00023588"/>
    </source>
</evidence>
<accession>A0A1S9PB26</accession>
<dbReference type="Pfam" id="PF18927">
    <property type="entry name" value="CrtO"/>
    <property type="match status" value="1"/>
</dbReference>
<feature type="transmembrane region" description="Helical" evidence="13">
    <location>
        <begin position="7"/>
        <end position="23"/>
    </location>
</feature>
<keyword evidence="4 13" id="KW-0812">Transmembrane</keyword>
<keyword evidence="2" id="KW-1003">Cell membrane</keyword>
<evidence type="ECO:0000256" key="4">
    <source>
        <dbReference type="ARBA" id="ARBA00022692"/>
    </source>
</evidence>
<reference evidence="14 15" key="1">
    <citation type="submission" date="2016-07" db="EMBL/GenBank/DDBJ databases">
        <title>Genomic analysis of zinc-resistant bacterium Mucilaginibacter pedocola TBZ30.</title>
        <authorList>
            <person name="Huang J."/>
            <person name="Tang J."/>
        </authorList>
    </citation>
    <scope>NUCLEOTIDE SEQUENCE [LARGE SCALE GENOMIC DNA]</scope>
    <source>
        <strain evidence="14 15">TBZ30</strain>
    </source>
</reference>
<feature type="transmembrane region" description="Helical" evidence="13">
    <location>
        <begin position="131"/>
        <end position="149"/>
    </location>
</feature>
<feature type="transmembrane region" description="Helical" evidence="13">
    <location>
        <begin position="108"/>
        <end position="125"/>
    </location>
</feature>
<evidence type="ECO:0000256" key="13">
    <source>
        <dbReference type="SAM" id="Phobius"/>
    </source>
</evidence>
<evidence type="ECO:0000256" key="8">
    <source>
        <dbReference type="ARBA" id="ARBA00023315"/>
    </source>
</evidence>
<dbReference type="GO" id="GO:0016746">
    <property type="term" value="F:acyltransferase activity"/>
    <property type="evidence" value="ECO:0007669"/>
    <property type="project" value="UniProtKB-KW"/>
</dbReference>
<evidence type="ECO:0000256" key="12">
    <source>
        <dbReference type="ARBA" id="ARBA00025324"/>
    </source>
</evidence>
<comment type="subcellular location">
    <subcellularLocation>
        <location evidence="1">Cell membrane</location>
        <topology evidence="1">Single-pass membrane protein</topology>
    </subcellularLocation>
</comment>
<dbReference type="GO" id="GO:0005886">
    <property type="term" value="C:plasma membrane"/>
    <property type="evidence" value="ECO:0007669"/>
    <property type="project" value="UniProtKB-SubCell"/>
</dbReference>